<proteinExistence type="predicted"/>
<dbReference type="Proteomes" id="UP000887540">
    <property type="component" value="Unplaced"/>
</dbReference>
<sequence length="190" mass="21450">MTKKKRSSKKDDRKKESRREKKYQDKKSTKPTTFLEKVMDLFVGGTKKSKESNPKDEPTPKAKPKALSKRPLHMPKQVKIIKNEKTNKEEGSLYDSLKSTRTTSSLNAQSPVETGPLSENQFPPVEVPTKESLKQTLEHVSSNPACDSLSYEQTKKNTALAYVQLSRMMEPRSEIPSCILSVTLVTYVSS</sequence>
<feature type="compositionally biased region" description="Basic and acidic residues" evidence="1">
    <location>
        <begin position="48"/>
        <end position="60"/>
    </location>
</feature>
<dbReference type="AlphaFoldDB" id="A0A914CZW1"/>
<feature type="region of interest" description="Disordered" evidence="1">
    <location>
        <begin position="1"/>
        <end position="135"/>
    </location>
</feature>
<name>A0A914CZW1_9BILA</name>
<evidence type="ECO:0000313" key="3">
    <source>
        <dbReference type="WBParaSite" id="ACRNAN_scaffold16221.g25984.t1"/>
    </source>
</evidence>
<dbReference type="WBParaSite" id="ACRNAN_scaffold16221.g25984.t1">
    <property type="protein sequence ID" value="ACRNAN_scaffold16221.g25984.t1"/>
    <property type="gene ID" value="ACRNAN_scaffold16221.g25984"/>
</dbReference>
<keyword evidence="2" id="KW-1185">Reference proteome</keyword>
<organism evidence="2 3">
    <name type="scientific">Acrobeloides nanus</name>
    <dbReference type="NCBI Taxonomy" id="290746"/>
    <lineage>
        <taxon>Eukaryota</taxon>
        <taxon>Metazoa</taxon>
        <taxon>Ecdysozoa</taxon>
        <taxon>Nematoda</taxon>
        <taxon>Chromadorea</taxon>
        <taxon>Rhabditida</taxon>
        <taxon>Tylenchina</taxon>
        <taxon>Cephalobomorpha</taxon>
        <taxon>Cephaloboidea</taxon>
        <taxon>Cephalobidae</taxon>
        <taxon>Acrobeloides</taxon>
    </lineage>
</organism>
<protein>
    <submittedName>
        <fullName evidence="3">Uncharacterized protein</fullName>
    </submittedName>
</protein>
<feature type="compositionally biased region" description="Polar residues" evidence="1">
    <location>
        <begin position="97"/>
        <end position="121"/>
    </location>
</feature>
<reference evidence="3" key="1">
    <citation type="submission" date="2022-11" db="UniProtKB">
        <authorList>
            <consortium name="WormBaseParasite"/>
        </authorList>
    </citation>
    <scope>IDENTIFICATION</scope>
</reference>
<feature type="compositionally biased region" description="Basic and acidic residues" evidence="1">
    <location>
        <begin position="81"/>
        <end position="91"/>
    </location>
</feature>
<feature type="compositionally biased region" description="Basic residues" evidence="1">
    <location>
        <begin position="62"/>
        <end position="73"/>
    </location>
</feature>
<accession>A0A914CZW1</accession>
<evidence type="ECO:0000256" key="1">
    <source>
        <dbReference type="SAM" id="MobiDB-lite"/>
    </source>
</evidence>
<feature type="compositionally biased region" description="Basic and acidic residues" evidence="1">
    <location>
        <begin position="9"/>
        <end position="28"/>
    </location>
</feature>
<evidence type="ECO:0000313" key="2">
    <source>
        <dbReference type="Proteomes" id="UP000887540"/>
    </source>
</evidence>